<dbReference type="Proteomes" id="UP000266693">
    <property type="component" value="Unassembled WGS sequence"/>
</dbReference>
<organism evidence="3 4">
    <name type="scientific">Sphingomonas gilva</name>
    <dbReference type="NCBI Taxonomy" id="2305907"/>
    <lineage>
        <taxon>Bacteria</taxon>
        <taxon>Pseudomonadati</taxon>
        <taxon>Pseudomonadota</taxon>
        <taxon>Alphaproteobacteria</taxon>
        <taxon>Sphingomonadales</taxon>
        <taxon>Sphingomonadaceae</taxon>
        <taxon>Sphingomonas</taxon>
    </lineage>
</organism>
<dbReference type="PANTHER" id="PTHR33747:SF1">
    <property type="entry name" value="ADENYLATE CYCLASE-ASSOCIATED CAP C-TERMINAL DOMAIN-CONTAINING PROTEIN"/>
    <property type="match status" value="1"/>
</dbReference>
<sequence>MIRLETSRTEQEVFDDLEHLCSSPGYIHVLALQSFRDNLVIHSGELTSEALAASYAPQRTIRTEFSTLLGLMLKHPIDFELPTPDKILRLIDRTGKLLEELHACFNQPMMAAIKQAFEEVQAGRSVEEASPFLRGDVLREPIFYGGESAYSFQYRDFAVDRYTPDDDWLFANKGFHASDGRAVAEALSTLPNKKLLPMFDQILGADQTTLNFLPGFTFSLQEIAAAAAVPVEIAVAVLDAFTAPEAPTNADFRTIGDFNVANACPILRTPSGDYVSLQAYGVVEALYESPYYWMASDQAYRNAAFQHRGAFTEALVAKRLAAVFGEGNVHRSVNVLRKGGRVSEIDVLVLFADRAVVVQCKSKKLTLEARKGNDLQLRGDFKKAVQDAYDQAHLCAKSLSDQTLSFVRADGVVLEVPALREIYPVCVVSDHYPALGAQARQFLTFETDAVIQAPLIGDVFLIDVLAEMLSTPLRLLSYVNRRVSYGDRINTINELTILAYHLKQNLWLDEEMNLVTIADDFSISLDTAMTVRRTGIAGEHTPTGILTHMEDTLVGRLLASIENRPDPTLVDLGFLLLSLSGETLDDLNRGLRQIAEQTRGDGKSHDLTLGFDDSQSGLTIHCGSLPNVIATERLADHCRRRKYVHHADSWFGLMVRADDGLPKFGIHLRFPWKYDNALERATQGMSRNSAARPIAPRPTGSKVGRNEACPCGSGKKFKRCCLIGSASTQN</sequence>
<proteinExistence type="predicted"/>
<gene>
    <name evidence="3" type="ORF">D1610_15850</name>
</gene>
<dbReference type="PANTHER" id="PTHR33747">
    <property type="entry name" value="UPF0225 PROTEIN SCO1677"/>
    <property type="match status" value="1"/>
</dbReference>
<dbReference type="InterPro" id="IPR004027">
    <property type="entry name" value="SEC_C_motif"/>
</dbReference>
<dbReference type="Pfam" id="PF02810">
    <property type="entry name" value="SEC-C"/>
    <property type="match status" value="1"/>
</dbReference>
<dbReference type="EMBL" id="QWLV01000010">
    <property type="protein sequence ID" value="RHW16316.1"/>
    <property type="molecule type" value="Genomic_DNA"/>
</dbReference>
<evidence type="ECO:0000313" key="3">
    <source>
        <dbReference type="EMBL" id="RHW16316.1"/>
    </source>
</evidence>
<dbReference type="RefSeq" id="WP_118865182.1">
    <property type="nucleotide sequence ID" value="NZ_QWLV01000010.1"/>
</dbReference>
<name>A0A396RL84_9SPHN</name>
<dbReference type="InterPro" id="IPR011528">
    <property type="entry name" value="NERD"/>
</dbReference>
<protein>
    <submittedName>
        <fullName evidence="3">Preprotein translocase</fullName>
    </submittedName>
</protein>
<comment type="caution">
    <text evidence="3">The sequence shown here is derived from an EMBL/GenBank/DDBJ whole genome shotgun (WGS) entry which is preliminary data.</text>
</comment>
<keyword evidence="4" id="KW-1185">Reference proteome</keyword>
<reference evidence="3 4" key="1">
    <citation type="submission" date="2018-08" db="EMBL/GenBank/DDBJ databases">
        <title>The multiple taxonomic identification of Sphingomonas gilva.</title>
        <authorList>
            <person name="Zhu D."/>
            <person name="Zheng S."/>
        </authorList>
    </citation>
    <scope>NUCLEOTIDE SEQUENCE [LARGE SCALE GENOMIC DNA]</scope>
    <source>
        <strain evidence="3 4">ZDH117</strain>
    </source>
</reference>
<accession>A0A396RL84</accession>
<dbReference type="SUPFAM" id="SSF103642">
    <property type="entry name" value="Sec-C motif"/>
    <property type="match status" value="1"/>
</dbReference>
<evidence type="ECO:0000313" key="4">
    <source>
        <dbReference type="Proteomes" id="UP000266693"/>
    </source>
</evidence>
<feature type="region of interest" description="Disordered" evidence="1">
    <location>
        <begin position="684"/>
        <end position="705"/>
    </location>
</feature>
<evidence type="ECO:0000259" key="2">
    <source>
        <dbReference type="Pfam" id="PF08378"/>
    </source>
</evidence>
<dbReference type="Pfam" id="PF08378">
    <property type="entry name" value="NERD"/>
    <property type="match status" value="1"/>
</dbReference>
<dbReference type="Gene3D" id="3.10.450.50">
    <property type="match status" value="1"/>
</dbReference>
<feature type="domain" description="NERD" evidence="2">
    <location>
        <begin position="308"/>
        <end position="403"/>
    </location>
</feature>
<evidence type="ECO:0000256" key="1">
    <source>
        <dbReference type="SAM" id="MobiDB-lite"/>
    </source>
</evidence>
<dbReference type="OrthoDB" id="1551443at2"/>
<dbReference type="AlphaFoldDB" id="A0A396RL84"/>